<dbReference type="SMART" id="SM00422">
    <property type="entry name" value="HTH_MERR"/>
    <property type="match status" value="1"/>
</dbReference>
<accession>A0A100VL69</accession>
<dbReference type="AlphaFoldDB" id="A0A100VL69"/>
<keyword evidence="3" id="KW-0238">DNA-binding</keyword>
<keyword evidence="4" id="KW-0804">Transcription</keyword>
<evidence type="ECO:0000256" key="3">
    <source>
        <dbReference type="ARBA" id="ARBA00023125"/>
    </source>
</evidence>
<dbReference type="EMBL" id="BCNV01000001">
    <property type="protein sequence ID" value="GAS81892.1"/>
    <property type="molecule type" value="Genomic_DNA"/>
</dbReference>
<dbReference type="CDD" id="cd01109">
    <property type="entry name" value="HTH_YyaN"/>
    <property type="match status" value="1"/>
</dbReference>
<dbReference type="RefSeq" id="WP_201028077.1">
    <property type="nucleotide sequence ID" value="NZ_BCNV01000001.1"/>
</dbReference>
<evidence type="ECO:0000259" key="5">
    <source>
        <dbReference type="PROSITE" id="PS50937"/>
    </source>
</evidence>
<evidence type="ECO:0000256" key="2">
    <source>
        <dbReference type="ARBA" id="ARBA00023015"/>
    </source>
</evidence>
<reference evidence="6 7" key="1">
    <citation type="journal article" date="2016" name="Genome Announc.">
        <title>Draft Genome Sequence of Paenibacillus amylolyticus Heshi-A3, Isolated from Fermented Rice Bran in a Japanese Fermented Seafood Dish.</title>
        <authorList>
            <person name="Akuzawa S."/>
            <person name="Nagaoka J."/>
            <person name="Kanekatsu M."/>
            <person name="Kubota E."/>
            <person name="Ohtake R."/>
            <person name="Suzuki T."/>
            <person name="Kanesaki Y."/>
        </authorList>
    </citation>
    <scope>NUCLEOTIDE SEQUENCE [LARGE SCALE GENOMIC DNA]</scope>
    <source>
        <strain evidence="6 7">Heshi-A3</strain>
    </source>
</reference>
<proteinExistence type="predicted"/>
<evidence type="ECO:0000313" key="6">
    <source>
        <dbReference type="EMBL" id="GAS81892.1"/>
    </source>
</evidence>
<dbReference type="InterPro" id="IPR000551">
    <property type="entry name" value="MerR-type_HTH_dom"/>
</dbReference>
<dbReference type="InterPro" id="IPR047057">
    <property type="entry name" value="MerR_fam"/>
</dbReference>
<keyword evidence="2" id="KW-0805">Transcription regulation</keyword>
<evidence type="ECO:0000256" key="4">
    <source>
        <dbReference type="ARBA" id="ARBA00023163"/>
    </source>
</evidence>
<name>A0A100VL69_PAEAM</name>
<comment type="caution">
    <text evidence="6">The sequence shown here is derived from an EMBL/GenBank/DDBJ whole genome shotgun (WGS) entry which is preliminary data.</text>
</comment>
<dbReference type="GO" id="GO:0003700">
    <property type="term" value="F:DNA-binding transcription factor activity"/>
    <property type="evidence" value="ECO:0007669"/>
    <property type="project" value="InterPro"/>
</dbReference>
<dbReference type="GO" id="GO:0003677">
    <property type="term" value="F:DNA binding"/>
    <property type="evidence" value="ECO:0007669"/>
    <property type="project" value="UniProtKB-KW"/>
</dbReference>
<dbReference type="PANTHER" id="PTHR30204:SF69">
    <property type="entry name" value="MERR-FAMILY TRANSCRIPTIONAL REGULATOR"/>
    <property type="match status" value="1"/>
</dbReference>
<dbReference type="Gene3D" id="1.10.1660.10">
    <property type="match status" value="1"/>
</dbReference>
<organism evidence="6 7">
    <name type="scientific">Paenibacillus amylolyticus</name>
    <dbReference type="NCBI Taxonomy" id="1451"/>
    <lineage>
        <taxon>Bacteria</taxon>
        <taxon>Bacillati</taxon>
        <taxon>Bacillota</taxon>
        <taxon>Bacilli</taxon>
        <taxon>Bacillales</taxon>
        <taxon>Paenibacillaceae</taxon>
        <taxon>Paenibacillus</taxon>
    </lineage>
</organism>
<feature type="domain" description="HTH merR-type" evidence="5">
    <location>
        <begin position="1"/>
        <end position="69"/>
    </location>
</feature>
<dbReference type="PROSITE" id="PS50937">
    <property type="entry name" value="HTH_MERR_2"/>
    <property type="match status" value="1"/>
</dbReference>
<keyword evidence="1" id="KW-0678">Repressor</keyword>
<protein>
    <recommendedName>
        <fullName evidence="5">HTH merR-type domain-containing protein</fullName>
    </recommendedName>
</protein>
<dbReference type="Pfam" id="PF13411">
    <property type="entry name" value="MerR_1"/>
    <property type="match status" value="1"/>
</dbReference>
<dbReference type="PANTHER" id="PTHR30204">
    <property type="entry name" value="REDOX-CYCLING DRUG-SENSING TRANSCRIPTIONAL ACTIVATOR SOXR"/>
    <property type="match status" value="1"/>
</dbReference>
<gene>
    <name evidence="6" type="ORF">PAHA3_1966</name>
</gene>
<evidence type="ECO:0000313" key="7">
    <source>
        <dbReference type="Proteomes" id="UP000069697"/>
    </source>
</evidence>
<reference evidence="7" key="2">
    <citation type="submission" date="2016-01" db="EMBL/GenBank/DDBJ databases">
        <title>Draft Genome Sequence of Paenibacillus amylolyticus Heshi-A3 that Was Isolated from Fermented Rice Bran with Aging Salted Mackerel, Which Was Named Heshiko as Traditional Fermented Seafood in Japan.</title>
        <authorList>
            <person name="Akuzawa S."/>
            <person name="Nakagawa J."/>
            <person name="Kanekatsu T."/>
            <person name="Kubota E."/>
            <person name="Ohtake R."/>
            <person name="Suzuki T."/>
            <person name="Kanesaki Y."/>
        </authorList>
    </citation>
    <scope>NUCLEOTIDE SEQUENCE [LARGE SCALE GENOMIC DNA]</scope>
    <source>
        <strain evidence="7">Heshi-A3</strain>
    </source>
</reference>
<dbReference type="SUPFAM" id="SSF46955">
    <property type="entry name" value="Putative DNA-binding domain"/>
    <property type="match status" value="1"/>
</dbReference>
<dbReference type="Proteomes" id="UP000069697">
    <property type="component" value="Unassembled WGS sequence"/>
</dbReference>
<evidence type="ECO:0000256" key="1">
    <source>
        <dbReference type="ARBA" id="ARBA00022491"/>
    </source>
</evidence>
<sequence length="133" mass="15654">MYIKEAAEKLGIEAHTIRYYEQEGLLPFVERDQGGRRVFNEGDLSWLDLITCLRITNISIADLRKIVELTQEGDWTIQARKEIILEHKAKLMEEQHKLDKAFKKIAQKLDYFDDLEEKYVEKQSQRNGNVALE</sequence>
<dbReference type="InterPro" id="IPR009061">
    <property type="entry name" value="DNA-bd_dom_put_sf"/>
</dbReference>